<proteinExistence type="predicted"/>
<gene>
    <name evidence="1" type="ORF">MSG28_014510</name>
</gene>
<name>A0ACC0JRT5_CHOFU</name>
<dbReference type="Proteomes" id="UP001064048">
    <property type="component" value="Chromosome 26"/>
</dbReference>
<protein>
    <submittedName>
        <fullName evidence="1">Uncharacterized protein</fullName>
    </submittedName>
</protein>
<reference evidence="1 2" key="1">
    <citation type="journal article" date="2022" name="Genome Biol. Evol.">
        <title>The Spruce Budworm Genome: Reconstructing the Evolutionary History of Antifreeze Proteins.</title>
        <authorList>
            <person name="Beliveau C."/>
            <person name="Gagne P."/>
            <person name="Picq S."/>
            <person name="Vernygora O."/>
            <person name="Keeling C.I."/>
            <person name="Pinkney K."/>
            <person name="Doucet D."/>
            <person name="Wen F."/>
            <person name="Johnston J.S."/>
            <person name="Maaroufi H."/>
            <person name="Boyle B."/>
            <person name="Laroche J."/>
            <person name="Dewar K."/>
            <person name="Juretic N."/>
            <person name="Blackburn G."/>
            <person name="Nisole A."/>
            <person name="Brunet B."/>
            <person name="Brandao M."/>
            <person name="Lumley L."/>
            <person name="Duan J."/>
            <person name="Quan G."/>
            <person name="Lucarotti C.J."/>
            <person name="Roe A.D."/>
            <person name="Sperling F.A.H."/>
            <person name="Levesque R.C."/>
            <person name="Cusson M."/>
        </authorList>
    </citation>
    <scope>NUCLEOTIDE SEQUENCE [LARGE SCALE GENOMIC DNA]</scope>
    <source>
        <strain evidence="1">Glfc:IPQL:Cfum</strain>
    </source>
</reference>
<sequence length="661" mass="74236">MLAVPMRVLFLFGVSGASSADVFDDELYRAALQPALCARQLAGMRRATLYLSADDLFDDELYRAALQPALCARQLAGMRRADLPSQLYLSADDLFDDELYRAALQPALCARQLAGMRRADFYDASFRAPEGLLGGNLASLGNYHQCLAINQDFPGTNVQGKYCMIQAPLTPPVVRIPSLTGVSASENVTWTEVALPEALMQKYAGKSLSLAVCVPKSCAVEAVLAPYTAHPVVGFNYTEQYCRLPHDKPFVAADYVAVIVFSVLGMLTLISTAYEVRHIFILGKDPEHASELLRTCSLYSNTRRLLTFNKPRALDCLDGIRSLSILIIIIYHTFGSHFFFASNVVNSFDVDQWIRKKQAMWMASCDIAVDSFFTLSGLLLVYTTVNKMKQTSLLRSLPWFYLNRFLRLFPLLAAAVLLQASLMHRAADGPGWHVVAKWVGDCRHYWWSALLHVQNIFNPLNMCVHPSWYLSVDMQLHVVSPLVLFWVLGSRRAAWAALAAALLASLAAAFAFCFFVIYDITTVPHLRKEAIEKVAEYSIYFYSNTLMRSPPFFIGMLFGYILHVCRGQKIKLSQWITITCYTLSLATFTYVVYIMYLSMQSDWDNQLADIINNSFRRSCWSLTLCWLIFACVHGYGADFRSNLGLYVMRGIRLISGGIPHP</sequence>
<comment type="caution">
    <text evidence="1">The sequence shown here is derived from an EMBL/GenBank/DDBJ whole genome shotgun (WGS) entry which is preliminary data.</text>
</comment>
<keyword evidence="2" id="KW-1185">Reference proteome</keyword>
<accession>A0ACC0JRT5</accession>
<dbReference type="EMBL" id="CM046126">
    <property type="protein sequence ID" value="KAI8426828.1"/>
    <property type="molecule type" value="Genomic_DNA"/>
</dbReference>
<organism evidence="1 2">
    <name type="scientific">Choristoneura fumiferana</name>
    <name type="common">Spruce budworm moth</name>
    <name type="synonym">Archips fumiferana</name>
    <dbReference type="NCBI Taxonomy" id="7141"/>
    <lineage>
        <taxon>Eukaryota</taxon>
        <taxon>Metazoa</taxon>
        <taxon>Ecdysozoa</taxon>
        <taxon>Arthropoda</taxon>
        <taxon>Hexapoda</taxon>
        <taxon>Insecta</taxon>
        <taxon>Pterygota</taxon>
        <taxon>Neoptera</taxon>
        <taxon>Endopterygota</taxon>
        <taxon>Lepidoptera</taxon>
        <taxon>Glossata</taxon>
        <taxon>Ditrysia</taxon>
        <taxon>Tortricoidea</taxon>
        <taxon>Tortricidae</taxon>
        <taxon>Tortricinae</taxon>
        <taxon>Choristoneura</taxon>
    </lineage>
</organism>
<evidence type="ECO:0000313" key="2">
    <source>
        <dbReference type="Proteomes" id="UP001064048"/>
    </source>
</evidence>
<evidence type="ECO:0000313" key="1">
    <source>
        <dbReference type="EMBL" id="KAI8426828.1"/>
    </source>
</evidence>